<protein>
    <recommendedName>
        <fullName evidence="3">Bacterial sensory transduction regulator</fullName>
    </recommendedName>
</protein>
<name>A0A0H5E372_9BACT</name>
<sequence length="180" mass="20309">MASETLLQNMNGWLREEFFQNNIYSDGSVPPFLIADLGKDPQGRNRFLRVLPLYQEALGILQKAPNELGPLVSLDFSSELPFLCKPEAAKDLASLLFFINKEIQLSGFSFDEAEGKILFRHINYCPEKGIDHRLTIGITGLILLYMDLYSQAIEEIASGKKTFNEAMEELVHAAKQVLKQ</sequence>
<evidence type="ECO:0000313" key="2">
    <source>
        <dbReference type="Proteomes" id="UP000220251"/>
    </source>
</evidence>
<evidence type="ECO:0008006" key="3">
    <source>
        <dbReference type="Google" id="ProtNLM"/>
    </source>
</evidence>
<gene>
    <name evidence="1" type="ORF">ELAC_0289</name>
</gene>
<accession>A0A0H5E372</accession>
<evidence type="ECO:0000313" key="1">
    <source>
        <dbReference type="EMBL" id="CRX37650.1"/>
    </source>
</evidence>
<reference evidence="2" key="1">
    <citation type="submission" date="2015-06" db="EMBL/GenBank/DDBJ databases">
        <authorList>
            <person name="Bertelli C."/>
        </authorList>
    </citation>
    <scope>NUCLEOTIDE SEQUENCE [LARGE SCALE GENOMIC DNA]</scope>
    <source>
        <strain evidence="2">CRIB-30</strain>
    </source>
</reference>
<dbReference type="EMBL" id="CWGJ01000005">
    <property type="protein sequence ID" value="CRX37650.1"/>
    <property type="molecule type" value="Genomic_DNA"/>
</dbReference>
<keyword evidence="2" id="KW-1185">Reference proteome</keyword>
<organism evidence="1 2">
    <name type="scientific">Estrella lausannensis</name>
    <dbReference type="NCBI Taxonomy" id="483423"/>
    <lineage>
        <taxon>Bacteria</taxon>
        <taxon>Pseudomonadati</taxon>
        <taxon>Chlamydiota</taxon>
        <taxon>Chlamydiia</taxon>
        <taxon>Parachlamydiales</taxon>
        <taxon>Candidatus Criblamydiaceae</taxon>
        <taxon>Estrella</taxon>
    </lineage>
</organism>
<dbReference type="OrthoDB" id="21912at2"/>
<dbReference type="RefSeq" id="WP_098037510.1">
    <property type="nucleotide sequence ID" value="NZ_CWGJ01000005.1"/>
</dbReference>
<dbReference type="AlphaFoldDB" id="A0A0H5E372"/>
<proteinExistence type="predicted"/>
<dbReference type="Proteomes" id="UP000220251">
    <property type="component" value="Unassembled WGS sequence"/>
</dbReference>